<sequence>SHLVSGRLSVLLANHQLNLGSLRNYDVFCTILVSECVSANHDGLIPSGHQSRHVLAQNRLAEDSTSKDVSDG</sequence>
<reference evidence="1" key="1">
    <citation type="submission" date="2023-10" db="EMBL/GenBank/DDBJ databases">
        <title>Genome assembly of Pristionchus species.</title>
        <authorList>
            <person name="Yoshida K."/>
            <person name="Sommer R.J."/>
        </authorList>
    </citation>
    <scope>NUCLEOTIDE SEQUENCE</scope>
    <source>
        <strain evidence="1">RS0144</strain>
    </source>
</reference>
<dbReference type="EMBL" id="BTSX01000004">
    <property type="protein sequence ID" value="GMS93704.1"/>
    <property type="molecule type" value="Genomic_DNA"/>
</dbReference>
<comment type="caution">
    <text evidence="1">The sequence shown here is derived from an EMBL/GenBank/DDBJ whole genome shotgun (WGS) entry which is preliminary data.</text>
</comment>
<proteinExistence type="predicted"/>
<protein>
    <submittedName>
        <fullName evidence="1">Uncharacterized protein</fullName>
    </submittedName>
</protein>
<evidence type="ECO:0000313" key="2">
    <source>
        <dbReference type="Proteomes" id="UP001432027"/>
    </source>
</evidence>
<keyword evidence="2" id="KW-1185">Reference proteome</keyword>
<evidence type="ECO:0000313" key="1">
    <source>
        <dbReference type="EMBL" id="GMS93704.1"/>
    </source>
</evidence>
<feature type="non-terminal residue" evidence="1">
    <location>
        <position position="1"/>
    </location>
</feature>
<accession>A0AAV5THB0</accession>
<feature type="non-terminal residue" evidence="1">
    <location>
        <position position="72"/>
    </location>
</feature>
<organism evidence="1 2">
    <name type="scientific">Pristionchus entomophagus</name>
    <dbReference type="NCBI Taxonomy" id="358040"/>
    <lineage>
        <taxon>Eukaryota</taxon>
        <taxon>Metazoa</taxon>
        <taxon>Ecdysozoa</taxon>
        <taxon>Nematoda</taxon>
        <taxon>Chromadorea</taxon>
        <taxon>Rhabditida</taxon>
        <taxon>Rhabditina</taxon>
        <taxon>Diplogasteromorpha</taxon>
        <taxon>Diplogasteroidea</taxon>
        <taxon>Neodiplogasteridae</taxon>
        <taxon>Pristionchus</taxon>
    </lineage>
</organism>
<gene>
    <name evidence="1" type="ORF">PENTCL1PPCAC_15879</name>
</gene>
<name>A0AAV5THB0_9BILA</name>
<dbReference type="AlphaFoldDB" id="A0AAV5THB0"/>
<dbReference type="Proteomes" id="UP001432027">
    <property type="component" value="Unassembled WGS sequence"/>
</dbReference>